<keyword evidence="1" id="KW-0472">Membrane</keyword>
<keyword evidence="1" id="KW-0812">Transmembrane</keyword>
<dbReference type="Proteomes" id="UP000067625">
    <property type="component" value="Chromosome"/>
</dbReference>
<proteinExistence type="predicted"/>
<dbReference type="EMBL" id="CP012600">
    <property type="protein sequence ID" value="ALC83751.1"/>
    <property type="molecule type" value="Genomic_DNA"/>
</dbReference>
<protein>
    <submittedName>
        <fullName evidence="2">Uncharacterized protein</fullName>
    </submittedName>
</protein>
<feature type="transmembrane region" description="Helical" evidence="1">
    <location>
        <begin position="6"/>
        <end position="23"/>
    </location>
</feature>
<name>A0A0M5JFC3_9BACI</name>
<gene>
    <name evidence="2" type="ORF">AM592_21190</name>
</gene>
<evidence type="ECO:0000313" key="2">
    <source>
        <dbReference type="EMBL" id="ALC83751.1"/>
    </source>
</evidence>
<dbReference type="AlphaFoldDB" id="A0A0M5JFC3"/>
<accession>A0A0M5JFC3</accession>
<keyword evidence="3" id="KW-1185">Reference proteome</keyword>
<dbReference type="RefSeq" id="WP_053605622.1">
    <property type="nucleotide sequence ID" value="NZ_CP012600.1"/>
</dbReference>
<dbReference type="STRING" id="1441095.AM592_21190"/>
<sequence>MRKIKWLLYGIIVIFIILSGFAYQKITDDTYKGMTIIPEEHKDIPLFKGLKPTEHQYIIEGNHWIDIYEFYSKALPKYGWVVKNKDSALNDDDSENDWSGFNSRWIKKGFDAELLILAHYN</sequence>
<reference evidence="3" key="1">
    <citation type="submission" date="2015-08" db="EMBL/GenBank/DDBJ databases">
        <title>Genome sequencing project for genomic taxonomy and phylogenomics of Bacillus-like bacteria.</title>
        <authorList>
            <person name="Liu B."/>
            <person name="Wang J."/>
            <person name="Zhu Y."/>
            <person name="Liu G."/>
            <person name="Chen Q."/>
            <person name="Chen Z."/>
            <person name="Lan J."/>
            <person name="Che J."/>
            <person name="Ge C."/>
            <person name="Shi H."/>
            <person name="Pan Z."/>
            <person name="Liu X."/>
        </authorList>
    </citation>
    <scope>NUCLEOTIDE SEQUENCE [LARGE SCALE GENOMIC DNA]</scope>
    <source>
        <strain evidence="3">FJAT-4402</strain>
    </source>
</reference>
<keyword evidence="1" id="KW-1133">Transmembrane helix</keyword>
<dbReference type="PATRIC" id="fig|1441095.3.peg.4690"/>
<evidence type="ECO:0000256" key="1">
    <source>
        <dbReference type="SAM" id="Phobius"/>
    </source>
</evidence>
<evidence type="ECO:0000313" key="3">
    <source>
        <dbReference type="Proteomes" id="UP000067625"/>
    </source>
</evidence>
<reference evidence="2 3" key="2">
    <citation type="journal article" date="2016" name="Int. J. Syst. Evol. Microbiol.">
        <title>Bacillus gobiensis sp. nov., isolated from a soil sample.</title>
        <authorList>
            <person name="Liu B."/>
            <person name="Liu G.H."/>
            <person name="Cetin S."/>
            <person name="Schumann P."/>
            <person name="Pan Z.Z."/>
            <person name="Chen Q.Q."/>
        </authorList>
    </citation>
    <scope>NUCLEOTIDE SEQUENCE [LARGE SCALE GENOMIC DNA]</scope>
    <source>
        <strain evidence="2 3">FJAT-4402</strain>
    </source>
</reference>
<dbReference type="OrthoDB" id="2939119at2"/>
<organism evidence="2 3">
    <name type="scientific">Bacillus gobiensis</name>
    <dbReference type="NCBI Taxonomy" id="1441095"/>
    <lineage>
        <taxon>Bacteria</taxon>
        <taxon>Bacillati</taxon>
        <taxon>Bacillota</taxon>
        <taxon>Bacilli</taxon>
        <taxon>Bacillales</taxon>
        <taxon>Bacillaceae</taxon>
        <taxon>Bacillus</taxon>
    </lineage>
</organism>